<sequence length="243" mass="26372">MKKRTREKVALLVFALLVVLGGSVLLRYFETGRSFNMAATAVDDAFGQMSGYTAIVFDGTYDVLDALRPTKLPSVDGDADERPETLGEMVAAELARLPLSMRERPVYASDVRSFYEEKGAGVLTLNLDDLARYEKPRILMAGDRKIGVVAVDYYASARQLEKLHDELASAGAESFVCLVPRLSCLASTDDFNVVIVTDDDQAEPGRGEGEGNAHIVYAPERGQVGVVLLTSLNVPSSKVYASL</sequence>
<accession>A0A369NVH4</accession>
<evidence type="ECO:0000313" key="2">
    <source>
        <dbReference type="Proteomes" id="UP000253805"/>
    </source>
</evidence>
<proteinExistence type="predicted"/>
<dbReference type="RefSeq" id="WP_022739762.1">
    <property type="nucleotide sequence ID" value="NZ_CAKXPL010000014.1"/>
</dbReference>
<comment type="caution">
    <text evidence="1">The sequence shown here is derived from an EMBL/GenBank/DDBJ whole genome shotgun (WGS) entry which is preliminary data.</text>
</comment>
<dbReference type="AlphaFoldDB" id="A0A369NVH4"/>
<evidence type="ECO:0000313" key="1">
    <source>
        <dbReference type="EMBL" id="RDC42137.1"/>
    </source>
</evidence>
<protein>
    <submittedName>
        <fullName evidence="1">Uncharacterized protein</fullName>
    </submittedName>
</protein>
<dbReference type="EMBL" id="PPUT01000033">
    <property type="protein sequence ID" value="RDC42137.1"/>
    <property type="molecule type" value="Genomic_DNA"/>
</dbReference>
<gene>
    <name evidence="1" type="ORF">C1850_10310</name>
</gene>
<dbReference type="Proteomes" id="UP000253805">
    <property type="component" value="Unassembled WGS sequence"/>
</dbReference>
<name>A0A369NVH4_9ACTN</name>
<reference evidence="1 2" key="1">
    <citation type="journal article" date="2018" name="Elife">
        <title>Discovery and characterization of a prevalent human gut bacterial enzyme sufficient for the inactivation of a family of plant toxins.</title>
        <authorList>
            <person name="Koppel N."/>
            <person name="Bisanz J.E."/>
            <person name="Pandelia M.E."/>
            <person name="Turnbaugh P.J."/>
            <person name="Balskus E.P."/>
        </authorList>
    </citation>
    <scope>NUCLEOTIDE SEQUENCE [LARGE SCALE GENOMIC DNA]</scope>
    <source>
        <strain evidence="1 2">OB21 GAM 11</strain>
    </source>
</reference>
<organism evidence="1 2">
    <name type="scientific">Adlercreutzia equolifaciens subsp. celatus</name>
    <dbReference type="NCBI Taxonomy" id="394340"/>
    <lineage>
        <taxon>Bacteria</taxon>
        <taxon>Bacillati</taxon>
        <taxon>Actinomycetota</taxon>
        <taxon>Coriobacteriia</taxon>
        <taxon>Eggerthellales</taxon>
        <taxon>Eggerthellaceae</taxon>
        <taxon>Adlercreutzia</taxon>
    </lineage>
</organism>
<dbReference type="GeneID" id="62677516"/>